<proteinExistence type="predicted"/>
<name>A0A2H5PUI1_CITUN</name>
<keyword evidence="2" id="KW-1185">Reference proteome</keyword>
<dbReference type="EMBL" id="BDQV01000129">
    <property type="protein sequence ID" value="GAY56029.1"/>
    <property type="molecule type" value="Genomic_DNA"/>
</dbReference>
<gene>
    <name evidence="1" type="ORF">CUMW_168670</name>
</gene>
<comment type="caution">
    <text evidence="1">The sequence shown here is derived from an EMBL/GenBank/DDBJ whole genome shotgun (WGS) entry which is preliminary data.</text>
</comment>
<sequence length="111" mass="13197">MSFSHSKDMILDNLQVWSPWKKRKFKHISLLLESLKQAMKISRVYQARIKKFIHKVQLSSQLLSKYPEFEYEAKYQMQIYGLLSERQSSMLPVALGSSDQRCIQLKTRKKD</sequence>
<accession>A0A2H5PUI1</accession>
<dbReference type="AlphaFoldDB" id="A0A2H5PUI1"/>
<organism evidence="1 2">
    <name type="scientific">Citrus unshiu</name>
    <name type="common">Satsuma mandarin</name>
    <name type="synonym">Citrus nobilis var. unshiu</name>
    <dbReference type="NCBI Taxonomy" id="55188"/>
    <lineage>
        <taxon>Eukaryota</taxon>
        <taxon>Viridiplantae</taxon>
        <taxon>Streptophyta</taxon>
        <taxon>Embryophyta</taxon>
        <taxon>Tracheophyta</taxon>
        <taxon>Spermatophyta</taxon>
        <taxon>Magnoliopsida</taxon>
        <taxon>eudicotyledons</taxon>
        <taxon>Gunneridae</taxon>
        <taxon>Pentapetalae</taxon>
        <taxon>rosids</taxon>
        <taxon>malvids</taxon>
        <taxon>Sapindales</taxon>
        <taxon>Rutaceae</taxon>
        <taxon>Aurantioideae</taxon>
        <taxon>Citrus</taxon>
    </lineage>
</organism>
<evidence type="ECO:0000313" key="2">
    <source>
        <dbReference type="Proteomes" id="UP000236630"/>
    </source>
</evidence>
<reference evidence="1 2" key="1">
    <citation type="journal article" date="2017" name="Front. Genet.">
        <title>Draft sequencing of the heterozygous diploid genome of Satsuma (Citrus unshiu Marc.) using a hybrid assembly approach.</title>
        <authorList>
            <person name="Shimizu T."/>
            <person name="Tanizawa Y."/>
            <person name="Mochizuki T."/>
            <person name="Nagasaki H."/>
            <person name="Yoshioka T."/>
            <person name="Toyoda A."/>
            <person name="Fujiyama A."/>
            <person name="Kaminuma E."/>
            <person name="Nakamura Y."/>
        </authorList>
    </citation>
    <scope>NUCLEOTIDE SEQUENCE [LARGE SCALE GENOMIC DNA]</scope>
    <source>
        <strain evidence="2">cv. Miyagawa wase</strain>
    </source>
</reference>
<dbReference type="Proteomes" id="UP000236630">
    <property type="component" value="Unassembled WGS sequence"/>
</dbReference>
<protein>
    <submittedName>
        <fullName evidence="1">Uncharacterized protein</fullName>
    </submittedName>
</protein>
<evidence type="ECO:0000313" key="1">
    <source>
        <dbReference type="EMBL" id="GAY56029.1"/>
    </source>
</evidence>